<proteinExistence type="predicted"/>
<evidence type="ECO:0000313" key="2">
    <source>
        <dbReference type="EMBL" id="MBX7481700.1"/>
    </source>
</evidence>
<dbReference type="CDD" id="cd00090">
    <property type="entry name" value="HTH_ARSR"/>
    <property type="match status" value="1"/>
</dbReference>
<dbReference type="InterPro" id="IPR036390">
    <property type="entry name" value="WH_DNA-bd_sf"/>
</dbReference>
<dbReference type="PANTHER" id="PTHR33164:SF106">
    <property type="entry name" value="TRANSCRIPTIONAL REGULATORY PROTEIN"/>
    <property type="match status" value="1"/>
</dbReference>
<protein>
    <submittedName>
        <fullName evidence="2">MarR family transcriptional regulator</fullName>
    </submittedName>
</protein>
<sequence length="151" mass="16365">MTQAAQQATTACRTLYTALNELDHHACGLLGISRNDLACLNLLERGPVPAGRIAAALGLTSGSVTTMIDRLERQKLVERMRDANDRRSVLVSATPRVFETIGRFYAGFAQRLEALVDARSPEEQEQMIESLSAVAQCCADHVAAQSLHAAK</sequence>
<gene>
    <name evidence="2" type="ORF">K3174_04100</name>
</gene>
<dbReference type="PROSITE" id="PS50995">
    <property type="entry name" value="HTH_MARR_2"/>
    <property type="match status" value="1"/>
</dbReference>
<dbReference type="InterPro" id="IPR011991">
    <property type="entry name" value="ArsR-like_HTH"/>
</dbReference>
<name>A0ABS7J2Z7_9SPHN</name>
<reference evidence="2 3" key="1">
    <citation type="submission" date="2021-08" db="EMBL/GenBank/DDBJ databases">
        <title>Comparative Genomics Analysis of the Genus Qipengyuania Reveals Extensive Genetic Diversity and Metabolic Versatility, Including the Description of Fifteen Novel Species.</title>
        <authorList>
            <person name="Liu Y."/>
        </authorList>
    </citation>
    <scope>NUCLEOTIDE SEQUENCE [LARGE SCALE GENOMIC DNA]</scope>
    <source>
        <strain evidence="2 3">6D47A</strain>
    </source>
</reference>
<accession>A0ABS7J2Z7</accession>
<dbReference type="InterPro" id="IPR039422">
    <property type="entry name" value="MarR/SlyA-like"/>
</dbReference>
<dbReference type="InterPro" id="IPR000835">
    <property type="entry name" value="HTH_MarR-typ"/>
</dbReference>
<dbReference type="EMBL" id="JAIGNO010000002">
    <property type="protein sequence ID" value="MBX7481700.1"/>
    <property type="molecule type" value="Genomic_DNA"/>
</dbReference>
<evidence type="ECO:0000259" key="1">
    <source>
        <dbReference type="PROSITE" id="PS50995"/>
    </source>
</evidence>
<dbReference type="Proteomes" id="UP000755104">
    <property type="component" value="Unassembled WGS sequence"/>
</dbReference>
<feature type="domain" description="HTH marR-type" evidence="1">
    <location>
        <begin position="1"/>
        <end position="136"/>
    </location>
</feature>
<organism evidence="2 3">
    <name type="scientific">Qipengyuania qiaonensis</name>
    <dbReference type="NCBI Taxonomy" id="2867240"/>
    <lineage>
        <taxon>Bacteria</taxon>
        <taxon>Pseudomonadati</taxon>
        <taxon>Pseudomonadota</taxon>
        <taxon>Alphaproteobacteria</taxon>
        <taxon>Sphingomonadales</taxon>
        <taxon>Erythrobacteraceae</taxon>
        <taxon>Qipengyuania</taxon>
    </lineage>
</organism>
<dbReference type="InterPro" id="IPR036388">
    <property type="entry name" value="WH-like_DNA-bd_sf"/>
</dbReference>
<dbReference type="SUPFAM" id="SSF46785">
    <property type="entry name" value="Winged helix' DNA-binding domain"/>
    <property type="match status" value="1"/>
</dbReference>
<dbReference type="RefSeq" id="WP_221555856.1">
    <property type="nucleotide sequence ID" value="NZ_JAIGNO010000002.1"/>
</dbReference>
<evidence type="ECO:0000313" key="3">
    <source>
        <dbReference type="Proteomes" id="UP000755104"/>
    </source>
</evidence>
<dbReference type="PANTHER" id="PTHR33164">
    <property type="entry name" value="TRANSCRIPTIONAL REGULATOR, MARR FAMILY"/>
    <property type="match status" value="1"/>
</dbReference>
<dbReference type="SMART" id="SM00347">
    <property type="entry name" value="HTH_MARR"/>
    <property type="match status" value="1"/>
</dbReference>
<dbReference type="Gene3D" id="1.10.10.10">
    <property type="entry name" value="Winged helix-like DNA-binding domain superfamily/Winged helix DNA-binding domain"/>
    <property type="match status" value="1"/>
</dbReference>
<dbReference type="PRINTS" id="PR00598">
    <property type="entry name" value="HTHMARR"/>
</dbReference>
<comment type="caution">
    <text evidence="2">The sequence shown here is derived from an EMBL/GenBank/DDBJ whole genome shotgun (WGS) entry which is preliminary data.</text>
</comment>
<dbReference type="Pfam" id="PF01047">
    <property type="entry name" value="MarR"/>
    <property type="match status" value="1"/>
</dbReference>
<keyword evidence="3" id="KW-1185">Reference proteome</keyword>